<organism evidence="5 6">
    <name type="scientific">Mesorhizobium hawassense</name>
    <dbReference type="NCBI Taxonomy" id="1209954"/>
    <lineage>
        <taxon>Bacteria</taxon>
        <taxon>Pseudomonadati</taxon>
        <taxon>Pseudomonadota</taxon>
        <taxon>Alphaproteobacteria</taxon>
        <taxon>Hyphomicrobiales</taxon>
        <taxon>Phyllobacteriaceae</taxon>
        <taxon>Mesorhizobium</taxon>
    </lineage>
</organism>
<reference evidence="5 6" key="2">
    <citation type="submission" date="2018-07" db="EMBL/GenBank/DDBJ databases">
        <title>Diversity of Mesorhizobium strains in Brazil.</title>
        <authorList>
            <person name="Helene L.C.F."/>
            <person name="Dall'Agnol R."/>
            <person name="Delamuta J.R.M."/>
            <person name="Hungria M."/>
        </authorList>
    </citation>
    <scope>NUCLEOTIDE SEQUENCE [LARGE SCALE GENOMIC DNA]</scope>
    <source>
        <strain evidence="5 6">AC99b</strain>
    </source>
</reference>
<sequence>MFKAARMAMFAALFAGVAGPALAADLAEPQPVEQAPPPIVEAQPVNVGGWYIRGDIDYHWSRFGGGDYTTYSATPPQIQGSFATGSLKGAFSAGAGIGYQIDDHFRTDLTGDYLFSSNFHGSTSGFCNTPAPNTPCVSSDTSSYSALLLLANAYVDIGTWHGITPYVGAGIGGAWVKWDTLHNSDADGDFFHQGGKGWRFAYALMAGASYCLTDRVKLDVGYRYSHINGGKMFEYASDSNVGPGYDRGINVHEVRGGLRYQFGGQSDCAPPPEPYVPEPEPIYTK</sequence>
<comment type="caution">
    <text evidence="5">The sequence shown here is derived from an EMBL/GenBank/DDBJ whole genome shotgun (WGS) entry which is preliminary data.</text>
</comment>
<dbReference type="Gene3D" id="2.40.160.20">
    <property type="match status" value="1"/>
</dbReference>
<dbReference type="OrthoDB" id="5643626at2"/>
<dbReference type="SUPFAM" id="SSF56925">
    <property type="entry name" value="OMPA-like"/>
    <property type="match status" value="1"/>
</dbReference>
<keyword evidence="6" id="KW-1185">Reference proteome</keyword>
<keyword evidence="1 3" id="KW-0732">Signal</keyword>
<evidence type="ECO:0000256" key="2">
    <source>
        <dbReference type="SAM" id="MobiDB-lite"/>
    </source>
</evidence>
<dbReference type="AlphaFoldDB" id="A0A330H354"/>
<proteinExistence type="predicted"/>
<evidence type="ECO:0000256" key="3">
    <source>
        <dbReference type="SAM" id="SignalP"/>
    </source>
</evidence>
<dbReference type="Pfam" id="PF13505">
    <property type="entry name" value="OMP_b-brl"/>
    <property type="match status" value="1"/>
</dbReference>
<reference evidence="6" key="1">
    <citation type="submission" date="2018-06" db="EMBL/GenBank/DDBJ databases">
        <authorList>
            <person name="Helene L.C."/>
            <person name="Dall'Agnol R."/>
            <person name="Delamuta J.R."/>
            <person name="Hungria M."/>
        </authorList>
    </citation>
    <scope>NUCLEOTIDE SEQUENCE [LARGE SCALE GENOMIC DNA]</scope>
    <source>
        <strain evidence="6">AC99b</strain>
    </source>
</reference>
<dbReference type="InterPro" id="IPR011250">
    <property type="entry name" value="OMP/PagP_B-barrel"/>
</dbReference>
<evidence type="ECO:0000313" key="6">
    <source>
        <dbReference type="Proteomes" id="UP000251558"/>
    </source>
</evidence>
<gene>
    <name evidence="5" type="ORF">DPM33_33145</name>
</gene>
<feature type="chain" id="PRO_5016424278" evidence="3">
    <location>
        <begin position="24"/>
        <end position="285"/>
    </location>
</feature>
<feature type="compositionally biased region" description="Pro residues" evidence="2">
    <location>
        <begin position="269"/>
        <end position="285"/>
    </location>
</feature>
<feature type="signal peptide" evidence="3">
    <location>
        <begin position="1"/>
        <end position="23"/>
    </location>
</feature>
<feature type="region of interest" description="Disordered" evidence="2">
    <location>
        <begin position="263"/>
        <end position="285"/>
    </location>
</feature>
<evidence type="ECO:0000259" key="4">
    <source>
        <dbReference type="Pfam" id="PF13505"/>
    </source>
</evidence>
<feature type="domain" description="Outer membrane protein beta-barrel" evidence="4">
    <location>
        <begin position="46"/>
        <end position="262"/>
    </location>
</feature>
<dbReference type="EMBL" id="QMBP01000028">
    <property type="protein sequence ID" value="RAZ83103.1"/>
    <property type="molecule type" value="Genomic_DNA"/>
</dbReference>
<dbReference type="Proteomes" id="UP000251558">
    <property type="component" value="Unassembled WGS sequence"/>
</dbReference>
<accession>A0A330H354</accession>
<evidence type="ECO:0000313" key="5">
    <source>
        <dbReference type="EMBL" id="RAZ83103.1"/>
    </source>
</evidence>
<dbReference type="InterPro" id="IPR027385">
    <property type="entry name" value="Beta-barrel_OMP"/>
</dbReference>
<evidence type="ECO:0000256" key="1">
    <source>
        <dbReference type="ARBA" id="ARBA00022729"/>
    </source>
</evidence>
<name>A0A330H354_9HYPH</name>
<protein>
    <submittedName>
        <fullName evidence="5">Porin family protein</fullName>
    </submittedName>
</protein>
<dbReference type="RefSeq" id="WP_112101571.1">
    <property type="nucleotide sequence ID" value="NZ_QMBP01000028.1"/>
</dbReference>